<evidence type="ECO:0000256" key="2">
    <source>
        <dbReference type="ARBA" id="ARBA00007866"/>
    </source>
</evidence>
<dbReference type="Pfam" id="PF00116">
    <property type="entry name" value="COX2"/>
    <property type="match status" value="1"/>
</dbReference>
<feature type="transmembrane region" description="Helical" evidence="18">
    <location>
        <begin position="29"/>
        <end position="53"/>
    </location>
</feature>
<dbReference type="InterPro" id="IPR001505">
    <property type="entry name" value="Copper_CuA"/>
</dbReference>
<evidence type="ECO:0000256" key="9">
    <source>
        <dbReference type="ARBA" id="ARBA00022989"/>
    </source>
</evidence>
<dbReference type="PANTHER" id="PTHR22888:SF10">
    <property type="entry name" value="CYTOCHROME C OXIDASE SUBUNIT 2"/>
    <property type="match status" value="1"/>
</dbReference>
<dbReference type="PROSITE" id="PS51007">
    <property type="entry name" value="CYTC"/>
    <property type="match status" value="1"/>
</dbReference>
<evidence type="ECO:0000256" key="10">
    <source>
        <dbReference type="ARBA" id="ARBA00023004"/>
    </source>
</evidence>
<dbReference type="PANTHER" id="PTHR22888">
    <property type="entry name" value="CYTOCHROME C OXIDASE, SUBUNIT II"/>
    <property type="match status" value="1"/>
</dbReference>
<dbReference type="GO" id="GO:0016491">
    <property type="term" value="F:oxidoreductase activity"/>
    <property type="evidence" value="ECO:0007669"/>
    <property type="project" value="UniProtKB-KW"/>
</dbReference>
<dbReference type="SUPFAM" id="SSF49503">
    <property type="entry name" value="Cupredoxins"/>
    <property type="match status" value="1"/>
</dbReference>
<evidence type="ECO:0000256" key="16">
    <source>
        <dbReference type="RuleBase" id="RU000456"/>
    </source>
</evidence>
<evidence type="ECO:0000256" key="15">
    <source>
        <dbReference type="PROSITE-ProRule" id="PRU00433"/>
    </source>
</evidence>
<comment type="function">
    <text evidence="13 17">Subunits I and II form the functional core of the enzyme complex. Electrons originating in cytochrome c are transferred via heme a and Cu(A) to the binuclear center formed by heme a3 and Cu(B).</text>
</comment>
<dbReference type="InterPro" id="IPR009056">
    <property type="entry name" value="Cyt_c-like_dom"/>
</dbReference>
<dbReference type="PROSITE" id="PS50857">
    <property type="entry name" value="COX2_CUA"/>
    <property type="match status" value="1"/>
</dbReference>
<evidence type="ECO:0000256" key="14">
    <source>
        <dbReference type="ARBA" id="ARBA00047816"/>
    </source>
</evidence>
<evidence type="ECO:0000313" key="22">
    <source>
        <dbReference type="EMBL" id="MXQ55605.1"/>
    </source>
</evidence>
<dbReference type="NCBIfam" id="TIGR02866">
    <property type="entry name" value="CoxB"/>
    <property type="match status" value="1"/>
</dbReference>
<keyword evidence="22" id="KW-0560">Oxidoreductase</keyword>
<comment type="subcellular location">
    <subcellularLocation>
        <location evidence="16">Cell membrane</location>
        <topology evidence="16">Multi-pass membrane protein</topology>
    </subcellularLocation>
    <subcellularLocation>
        <location evidence="1">Membrane</location>
        <topology evidence="1">Multi-pass membrane protein</topology>
    </subcellularLocation>
</comment>
<comment type="cofactor">
    <cofactor evidence="17">
        <name>Cu cation</name>
        <dbReference type="ChEBI" id="CHEBI:23378"/>
    </cofactor>
    <text evidence="17">Binds a copper A center.</text>
</comment>
<dbReference type="GO" id="GO:0020037">
    <property type="term" value="F:heme binding"/>
    <property type="evidence" value="ECO:0007669"/>
    <property type="project" value="InterPro"/>
</dbReference>
<keyword evidence="4 16" id="KW-0679">Respiratory chain</keyword>
<evidence type="ECO:0000256" key="18">
    <source>
        <dbReference type="SAM" id="Phobius"/>
    </source>
</evidence>
<evidence type="ECO:0000259" key="21">
    <source>
        <dbReference type="PROSITE" id="PS51007"/>
    </source>
</evidence>
<dbReference type="InterPro" id="IPR002429">
    <property type="entry name" value="CcO_II-like_C"/>
</dbReference>
<comment type="similarity">
    <text evidence="2 16">Belongs to the cytochrome c oxidase subunit 2 family.</text>
</comment>
<keyword evidence="9 18" id="KW-1133">Transmembrane helix</keyword>
<keyword evidence="10 15" id="KW-0408">Iron</keyword>
<dbReference type="GO" id="GO:0042773">
    <property type="term" value="P:ATP synthesis coupled electron transport"/>
    <property type="evidence" value="ECO:0007669"/>
    <property type="project" value="TreeGrafter"/>
</dbReference>
<dbReference type="CDD" id="cd04213">
    <property type="entry name" value="CuRO_CcO_Caa3_II"/>
    <property type="match status" value="1"/>
</dbReference>
<dbReference type="InterPro" id="IPR045187">
    <property type="entry name" value="CcO_II"/>
</dbReference>
<dbReference type="Pfam" id="PF00034">
    <property type="entry name" value="Cytochrom_C"/>
    <property type="match status" value="1"/>
</dbReference>
<dbReference type="Gene3D" id="2.60.40.420">
    <property type="entry name" value="Cupredoxins - blue copper proteins"/>
    <property type="match status" value="1"/>
</dbReference>
<keyword evidence="6 15" id="KW-0479">Metal-binding</keyword>
<dbReference type="SUPFAM" id="SSF81464">
    <property type="entry name" value="Cytochrome c oxidase subunit II-like, transmembrane region"/>
    <property type="match status" value="1"/>
</dbReference>
<dbReference type="InterPro" id="IPR008972">
    <property type="entry name" value="Cupredoxin"/>
</dbReference>
<comment type="caution">
    <text evidence="22">The sequence shown here is derived from an EMBL/GenBank/DDBJ whole genome shotgun (WGS) entry which is preliminary data.</text>
</comment>
<evidence type="ECO:0000256" key="13">
    <source>
        <dbReference type="ARBA" id="ARBA00024688"/>
    </source>
</evidence>
<dbReference type="EC" id="7.1.1.9" evidence="17"/>
<feature type="domain" description="Cytochrome oxidase subunit II copper A binding" evidence="19">
    <location>
        <begin position="107"/>
        <end position="219"/>
    </location>
</feature>
<dbReference type="GO" id="GO:0005886">
    <property type="term" value="C:plasma membrane"/>
    <property type="evidence" value="ECO:0007669"/>
    <property type="project" value="UniProtKB-SubCell"/>
</dbReference>
<dbReference type="InterPro" id="IPR014222">
    <property type="entry name" value="Cyt_c_oxidase_su2"/>
</dbReference>
<keyword evidence="11 17" id="KW-0186">Copper</keyword>
<feature type="domain" description="Cytochrome oxidase subunit II transmembrane region profile" evidence="20">
    <location>
        <begin position="7"/>
        <end position="104"/>
    </location>
</feature>
<evidence type="ECO:0000256" key="11">
    <source>
        <dbReference type="ARBA" id="ARBA00023008"/>
    </source>
</evidence>
<evidence type="ECO:0000256" key="7">
    <source>
        <dbReference type="ARBA" id="ARBA00022967"/>
    </source>
</evidence>
<keyword evidence="23" id="KW-1185">Reference proteome</keyword>
<dbReference type="GO" id="GO:0004129">
    <property type="term" value="F:cytochrome-c oxidase activity"/>
    <property type="evidence" value="ECO:0007669"/>
    <property type="project" value="UniProtKB-EC"/>
</dbReference>
<dbReference type="Pfam" id="PF02790">
    <property type="entry name" value="COX2_TM"/>
    <property type="match status" value="1"/>
</dbReference>
<dbReference type="AlphaFoldDB" id="A0A6I4W069"/>
<evidence type="ECO:0000256" key="17">
    <source>
        <dbReference type="RuleBase" id="RU004024"/>
    </source>
</evidence>
<dbReference type="PROSITE" id="PS50999">
    <property type="entry name" value="COX2_TM"/>
    <property type="match status" value="1"/>
</dbReference>
<evidence type="ECO:0000256" key="1">
    <source>
        <dbReference type="ARBA" id="ARBA00004141"/>
    </source>
</evidence>
<protein>
    <recommendedName>
        <fullName evidence="17">Cytochrome c oxidase subunit 2</fullName>
        <ecNumber evidence="17">7.1.1.9</ecNumber>
    </recommendedName>
</protein>
<proteinExistence type="inferred from homology"/>
<dbReference type="InterPro" id="IPR036257">
    <property type="entry name" value="Cyt_c_oxidase_su2_TM_sf"/>
</dbReference>
<dbReference type="InterPro" id="IPR034236">
    <property type="entry name" value="CuRO_CcO_Caa3_II"/>
</dbReference>
<organism evidence="22 23">
    <name type="scientific">Shimazuella alba</name>
    <dbReference type="NCBI Taxonomy" id="2690964"/>
    <lineage>
        <taxon>Bacteria</taxon>
        <taxon>Bacillati</taxon>
        <taxon>Bacillota</taxon>
        <taxon>Bacilli</taxon>
        <taxon>Bacillales</taxon>
        <taxon>Thermoactinomycetaceae</taxon>
        <taxon>Shimazuella</taxon>
    </lineage>
</organism>
<keyword evidence="3 16" id="KW-0813">Transport</keyword>
<sequence>MILLAGCSGDPTLSVLDPKGSAAKIQLNLIYWSLGLMTVVFVIVITIFVYVLVRYRKRKGQDRMPEQVHGSTKLEIIWTVIPIAALIALAIPTVQYTFDLAEAPPAEETVIIDVTGYQFWWEFKYPQYGITTAQEVHIPVGKKILFRVHGKDVLHSFWVPSLGGKVDVVPGRVNTVILDAKEAGVYQGKCAELCGSGHALMDFKVFAKNQADFDKWKDQMKQPAPTVATTSSEANGEKIFQQNCIGCHAGVNPNIQGPNLNKFATRTTIAGVLPHNDENLKIWLRNPQSVKPGTLMPKIDYLNKDELNDLIKYLDSRK</sequence>
<gene>
    <name evidence="22" type="primary">coxB</name>
    <name evidence="22" type="ORF">GSM42_18130</name>
</gene>
<keyword evidence="5 16" id="KW-0812">Transmembrane</keyword>
<dbReference type="Gene3D" id="1.10.287.90">
    <property type="match status" value="1"/>
</dbReference>
<dbReference type="PROSITE" id="PS00078">
    <property type="entry name" value="COX2"/>
    <property type="match status" value="1"/>
</dbReference>
<evidence type="ECO:0000256" key="8">
    <source>
        <dbReference type="ARBA" id="ARBA00022982"/>
    </source>
</evidence>
<evidence type="ECO:0000256" key="6">
    <source>
        <dbReference type="ARBA" id="ARBA00022723"/>
    </source>
</evidence>
<feature type="transmembrane region" description="Helical" evidence="18">
    <location>
        <begin position="74"/>
        <end position="94"/>
    </location>
</feature>
<keyword evidence="8 16" id="KW-0249">Electron transport</keyword>
<evidence type="ECO:0000256" key="12">
    <source>
        <dbReference type="ARBA" id="ARBA00023136"/>
    </source>
</evidence>
<keyword evidence="12 18" id="KW-0472">Membrane</keyword>
<dbReference type="GO" id="GO:0005507">
    <property type="term" value="F:copper ion binding"/>
    <property type="evidence" value="ECO:0007669"/>
    <property type="project" value="InterPro"/>
</dbReference>
<evidence type="ECO:0000256" key="4">
    <source>
        <dbReference type="ARBA" id="ARBA00022660"/>
    </source>
</evidence>
<dbReference type="Proteomes" id="UP000430692">
    <property type="component" value="Unassembled WGS sequence"/>
</dbReference>
<comment type="catalytic activity">
    <reaction evidence="14 17">
        <text>4 Fe(II)-[cytochrome c] + O2 + 8 H(+)(in) = 4 Fe(III)-[cytochrome c] + 2 H2O + 4 H(+)(out)</text>
        <dbReference type="Rhea" id="RHEA:11436"/>
        <dbReference type="Rhea" id="RHEA-COMP:10350"/>
        <dbReference type="Rhea" id="RHEA-COMP:14399"/>
        <dbReference type="ChEBI" id="CHEBI:15377"/>
        <dbReference type="ChEBI" id="CHEBI:15378"/>
        <dbReference type="ChEBI" id="CHEBI:15379"/>
        <dbReference type="ChEBI" id="CHEBI:29033"/>
        <dbReference type="ChEBI" id="CHEBI:29034"/>
        <dbReference type="EC" id="7.1.1.9"/>
    </reaction>
</comment>
<keyword evidence="15" id="KW-0349">Heme</keyword>
<dbReference type="InterPro" id="IPR011759">
    <property type="entry name" value="Cyt_c_oxidase_su2_TM_dom"/>
</dbReference>
<evidence type="ECO:0000259" key="19">
    <source>
        <dbReference type="PROSITE" id="PS50857"/>
    </source>
</evidence>
<evidence type="ECO:0000256" key="3">
    <source>
        <dbReference type="ARBA" id="ARBA00022448"/>
    </source>
</evidence>
<reference evidence="22 23" key="1">
    <citation type="submission" date="2019-12" db="EMBL/GenBank/DDBJ databases">
        <title>Whole-genome analyses of novel actinobacteria.</title>
        <authorList>
            <person name="Sahin N."/>
            <person name="Saygin H."/>
        </authorList>
    </citation>
    <scope>NUCLEOTIDE SEQUENCE [LARGE SCALE GENOMIC DNA]</scope>
    <source>
        <strain evidence="22 23">KC615</strain>
    </source>
</reference>
<dbReference type="EMBL" id="WUUL01000016">
    <property type="protein sequence ID" value="MXQ55605.1"/>
    <property type="molecule type" value="Genomic_DNA"/>
</dbReference>
<evidence type="ECO:0000259" key="20">
    <source>
        <dbReference type="PROSITE" id="PS50999"/>
    </source>
</evidence>
<accession>A0A6I4W069</accession>
<evidence type="ECO:0000256" key="5">
    <source>
        <dbReference type="ARBA" id="ARBA00022692"/>
    </source>
</evidence>
<keyword evidence="7" id="KW-1278">Translocase</keyword>
<evidence type="ECO:0000313" key="23">
    <source>
        <dbReference type="Proteomes" id="UP000430692"/>
    </source>
</evidence>
<feature type="domain" description="Cytochrome c" evidence="21">
    <location>
        <begin position="231"/>
        <end position="318"/>
    </location>
</feature>
<name>A0A6I4W069_9BACL</name>